<evidence type="ECO:0000313" key="8">
    <source>
        <dbReference type="Proteomes" id="UP001474421"/>
    </source>
</evidence>
<comment type="similarity">
    <text evidence="3">Belongs to the intermediate filament family.</text>
</comment>
<dbReference type="Proteomes" id="UP001474421">
    <property type="component" value="Unassembled WGS sequence"/>
</dbReference>
<dbReference type="SUPFAM" id="SSF64593">
    <property type="entry name" value="Intermediate filament protein, coiled coil region"/>
    <property type="match status" value="3"/>
</dbReference>
<dbReference type="GO" id="GO:0031424">
    <property type="term" value="P:keratinization"/>
    <property type="evidence" value="ECO:0007669"/>
    <property type="project" value="TreeGrafter"/>
</dbReference>
<gene>
    <name evidence="7" type="ORF">NXF25_006051</name>
</gene>
<dbReference type="InterPro" id="IPR039008">
    <property type="entry name" value="IF_rod_dom"/>
</dbReference>
<evidence type="ECO:0000259" key="6">
    <source>
        <dbReference type="PROSITE" id="PS51842"/>
    </source>
</evidence>
<dbReference type="Pfam" id="PF00038">
    <property type="entry name" value="Filament"/>
    <property type="match status" value="2"/>
</dbReference>
<evidence type="ECO:0000256" key="5">
    <source>
        <dbReference type="SAM" id="MobiDB-lite"/>
    </source>
</evidence>
<dbReference type="PRINTS" id="PR01276">
    <property type="entry name" value="TYPE2KERATIN"/>
</dbReference>
<keyword evidence="2 4" id="KW-0175">Coiled coil</keyword>
<evidence type="ECO:0000313" key="7">
    <source>
        <dbReference type="EMBL" id="KAK9407277.1"/>
    </source>
</evidence>
<dbReference type="PROSITE" id="PS00226">
    <property type="entry name" value="IF_ROD_1"/>
    <property type="match status" value="1"/>
</dbReference>
<dbReference type="Gene3D" id="1.20.5.170">
    <property type="match status" value="2"/>
</dbReference>
<feature type="coiled-coil region" evidence="4">
    <location>
        <begin position="373"/>
        <end position="599"/>
    </location>
</feature>
<dbReference type="InterPro" id="IPR018039">
    <property type="entry name" value="IF_conserved"/>
</dbReference>
<protein>
    <submittedName>
        <fullName evidence="7">Keratin type II cytoskeletal 4-like</fullName>
    </submittedName>
</protein>
<evidence type="ECO:0000256" key="1">
    <source>
        <dbReference type="ARBA" id="ARBA00022754"/>
    </source>
</evidence>
<reference evidence="7 8" key="1">
    <citation type="journal article" date="2024" name="Proc. Natl. Acad. Sci. U.S.A.">
        <title>The genetic regulatory architecture and epigenomic basis for age-related changes in rattlesnake venom.</title>
        <authorList>
            <person name="Hogan M.P."/>
            <person name="Holding M.L."/>
            <person name="Nystrom G.S."/>
            <person name="Colston T.J."/>
            <person name="Bartlett D.A."/>
            <person name="Mason A.J."/>
            <person name="Ellsworth S.A."/>
            <person name="Rautsaw R.M."/>
            <person name="Lawrence K.C."/>
            <person name="Strickland J.L."/>
            <person name="He B."/>
            <person name="Fraser P."/>
            <person name="Margres M.J."/>
            <person name="Gilbert D.M."/>
            <person name="Gibbs H.L."/>
            <person name="Parkinson C.L."/>
            <person name="Rokyta D.R."/>
        </authorList>
    </citation>
    <scope>NUCLEOTIDE SEQUENCE [LARGE SCALE GENOMIC DNA]</scope>
    <source>
        <strain evidence="7">DRR0105</strain>
    </source>
</reference>
<proteinExistence type="inferred from homology"/>
<feature type="region of interest" description="Disordered" evidence="5">
    <location>
        <begin position="249"/>
        <end position="291"/>
    </location>
</feature>
<name>A0AAW1C0P8_CROAD</name>
<dbReference type="PANTHER" id="PTHR45616:SF19">
    <property type="entry name" value="KERATIN 90"/>
    <property type="match status" value="1"/>
</dbReference>
<keyword evidence="8" id="KW-1185">Reference proteome</keyword>
<dbReference type="Gene3D" id="1.20.5.1160">
    <property type="entry name" value="Vasodilator-stimulated phosphoprotein"/>
    <property type="match status" value="2"/>
</dbReference>
<dbReference type="GO" id="GO:0045095">
    <property type="term" value="C:keratin filament"/>
    <property type="evidence" value="ECO:0007669"/>
    <property type="project" value="InterPro"/>
</dbReference>
<comment type="caution">
    <text evidence="7">The sequence shown here is derived from an EMBL/GenBank/DDBJ whole genome shotgun (WGS) entry which is preliminary data.</text>
</comment>
<dbReference type="SMART" id="SM01391">
    <property type="entry name" value="Filament"/>
    <property type="match status" value="2"/>
</dbReference>
<dbReference type="PANTHER" id="PTHR45616">
    <property type="entry name" value="GATA-TYPE DOMAIN-CONTAINING PROTEIN"/>
    <property type="match status" value="1"/>
</dbReference>
<keyword evidence="1 3" id="KW-0403">Intermediate filament</keyword>
<keyword evidence="7" id="KW-0416">Keratin</keyword>
<dbReference type="GO" id="GO:0005615">
    <property type="term" value="C:extracellular space"/>
    <property type="evidence" value="ECO:0007669"/>
    <property type="project" value="TreeGrafter"/>
</dbReference>
<feature type="coiled-coil region" evidence="4">
    <location>
        <begin position="6"/>
        <end position="56"/>
    </location>
</feature>
<dbReference type="GO" id="GO:0045109">
    <property type="term" value="P:intermediate filament organization"/>
    <property type="evidence" value="ECO:0007669"/>
    <property type="project" value="TreeGrafter"/>
</dbReference>
<evidence type="ECO:0000256" key="3">
    <source>
        <dbReference type="RuleBase" id="RU000685"/>
    </source>
</evidence>
<organism evidence="7 8">
    <name type="scientific">Crotalus adamanteus</name>
    <name type="common">Eastern diamondback rattlesnake</name>
    <dbReference type="NCBI Taxonomy" id="8729"/>
    <lineage>
        <taxon>Eukaryota</taxon>
        <taxon>Metazoa</taxon>
        <taxon>Chordata</taxon>
        <taxon>Craniata</taxon>
        <taxon>Vertebrata</taxon>
        <taxon>Euteleostomi</taxon>
        <taxon>Lepidosauria</taxon>
        <taxon>Squamata</taxon>
        <taxon>Bifurcata</taxon>
        <taxon>Unidentata</taxon>
        <taxon>Episquamata</taxon>
        <taxon>Toxicofera</taxon>
        <taxon>Serpentes</taxon>
        <taxon>Colubroidea</taxon>
        <taxon>Viperidae</taxon>
        <taxon>Crotalinae</taxon>
        <taxon>Crotalus</taxon>
    </lineage>
</organism>
<dbReference type="GO" id="GO:0030280">
    <property type="term" value="F:structural constituent of skin epidermis"/>
    <property type="evidence" value="ECO:0007669"/>
    <property type="project" value="TreeGrafter"/>
</dbReference>
<dbReference type="PROSITE" id="PS51842">
    <property type="entry name" value="IF_ROD_2"/>
    <property type="match status" value="2"/>
</dbReference>
<feature type="compositionally biased region" description="Polar residues" evidence="5">
    <location>
        <begin position="250"/>
        <end position="275"/>
    </location>
</feature>
<sequence>MMQDLIEEYQSRYKEENNRKEHLENEFIVLKQQVDNEFKEQKERELKRQLLMENKEFLKCFFTEEHAILNCHPSDTSVVLNMDNSRDLDMDVLIKNIDSWYHNVAQRSKEEANIFYQNQIEDLQNKKCQCRESVQKTSDEITELNRLVHLMQSKLDNEKKKIAALQIAIEDIEHKGDRALKDARAKQTELQNRIQNSKDQLAVILRDYQDLMNTKLALDIEIATYNTMLEGEENRIRTGGTVRMAVQPLPSEQGNMSRQISAGSQRNAQSPFNHYSASSSSSWLHSGSKSSSKMSNFGGRTTLSLCGDHKSGTCGTGIQAAPRRYSIQGVHVDPKLLEPFHVSISPEIQKVKCKEMEQMKSLNSKFAGFIDKVQCLEQKNQLLETKWAFLQQQTKPPTENLERLFEQYIASLKKELEYLHYEKENLQSDRESAKAQTADFKCKYEEKVKQHAAAEKEIIELRKVVDFIFSNNAELERKISLLDREIKFLKCVYKKEKEQLDKQDQDVDVVVKMDNSRNLDMDNIIATVRKEYEEIMQRSKAEADKFYQNKYEEAQSKSSSYKWDLKNREQQISELIQQVEKVQCELQSLQKENEELKKTVCEAAKGGEQAFKEGQQKYAELVKALQNGKDELASLVRDYQELLNVKIVLDIEIAAYKSLLEGEEERMKMINSVKASPEDQHGKKRECFLLSTGYPEILQVPSVSL</sequence>
<feature type="domain" description="IF rod" evidence="6">
    <location>
        <begin position="1"/>
        <end position="236"/>
    </location>
</feature>
<accession>A0AAW1C0P8</accession>
<dbReference type="FunFam" id="1.20.5.1160:FF:000001">
    <property type="entry name" value="Keratin type II"/>
    <property type="match status" value="1"/>
</dbReference>
<dbReference type="Gene3D" id="1.20.5.500">
    <property type="entry name" value="Single helix bin"/>
    <property type="match status" value="2"/>
</dbReference>
<feature type="compositionally biased region" description="Low complexity" evidence="5">
    <location>
        <begin position="276"/>
        <end position="291"/>
    </location>
</feature>
<feature type="domain" description="IF rod" evidence="6">
    <location>
        <begin position="355"/>
        <end position="667"/>
    </location>
</feature>
<dbReference type="InterPro" id="IPR003054">
    <property type="entry name" value="Keratin_II"/>
</dbReference>
<evidence type="ECO:0000256" key="4">
    <source>
        <dbReference type="SAM" id="Coils"/>
    </source>
</evidence>
<evidence type="ECO:0000256" key="2">
    <source>
        <dbReference type="ARBA" id="ARBA00023054"/>
    </source>
</evidence>
<dbReference type="AlphaFoldDB" id="A0AAW1C0P8"/>
<dbReference type="EMBL" id="JAOTOJ010000002">
    <property type="protein sequence ID" value="KAK9407277.1"/>
    <property type="molecule type" value="Genomic_DNA"/>
</dbReference>
<feature type="coiled-coil region" evidence="4">
    <location>
        <begin position="106"/>
        <end position="200"/>
    </location>
</feature>